<dbReference type="GO" id="GO:0008360">
    <property type="term" value="P:regulation of cell shape"/>
    <property type="evidence" value="ECO:0007669"/>
    <property type="project" value="UniProtKB-KW"/>
</dbReference>
<organism evidence="15 16">
    <name type="scientific">Egibacter rhizosphaerae</name>
    <dbReference type="NCBI Taxonomy" id="1670831"/>
    <lineage>
        <taxon>Bacteria</taxon>
        <taxon>Bacillati</taxon>
        <taxon>Actinomycetota</taxon>
        <taxon>Nitriliruptoria</taxon>
        <taxon>Egibacterales</taxon>
        <taxon>Egibacteraceae</taxon>
        <taxon>Egibacter</taxon>
    </lineage>
</organism>
<dbReference type="HAMAP" id="MF_00111">
    <property type="entry name" value="MurA"/>
    <property type="match status" value="1"/>
</dbReference>
<feature type="binding site" evidence="13">
    <location>
        <begin position="24"/>
        <end position="25"/>
    </location>
    <ligand>
        <name>phosphoenolpyruvate</name>
        <dbReference type="ChEBI" id="CHEBI:58702"/>
    </ligand>
</feature>
<dbReference type="PANTHER" id="PTHR43783:SF1">
    <property type="entry name" value="UDP-N-ACETYLGLUCOSAMINE 1-CARBOXYVINYLTRANSFERASE"/>
    <property type="match status" value="1"/>
</dbReference>
<keyword evidence="9 13" id="KW-0961">Cell wall biogenesis/degradation</keyword>
<keyword evidence="3 13" id="KW-0963">Cytoplasm</keyword>
<evidence type="ECO:0000256" key="4">
    <source>
        <dbReference type="ARBA" id="ARBA00022618"/>
    </source>
</evidence>
<dbReference type="Pfam" id="PF00275">
    <property type="entry name" value="EPSP_synthase"/>
    <property type="match status" value="1"/>
</dbReference>
<keyword evidence="6 13" id="KW-0133">Cell shape</keyword>
<dbReference type="SUPFAM" id="SSF55205">
    <property type="entry name" value="EPT/RTPC-like"/>
    <property type="match status" value="1"/>
</dbReference>
<dbReference type="GO" id="GO:0005737">
    <property type="term" value="C:cytoplasm"/>
    <property type="evidence" value="ECO:0007669"/>
    <property type="project" value="UniProtKB-SubCell"/>
</dbReference>
<protein>
    <recommendedName>
        <fullName evidence="13">UDP-N-acetylglucosamine 1-carboxyvinyltransferase</fullName>
        <ecNumber evidence="13">2.5.1.7</ecNumber>
    </recommendedName>
    <alternativeName>
        <fullName evidence="13">Enoylpyruvate transferase</fullName>
    </alternativeName>
    <alternativeName>
        <fullName evidence="13">UDP-N-acetylglucosamine enolpyruvyl transferase</fullName>
        <shortName evidence="13">EPT</shortName>
    </alternativeName>
</protein>
<dbReference type="GO" id="GO:0008760">
    <property type="term" value="F:UDP-N-acetylglucosamine 1-carboxyvinyltransferase activity"/>
    <property type="evidence" value="ECO:0007669"/>
    <property type="project" value="UniProtKB-UniRule"/>
</dbReference>
<comment type="similarity">
    <text evidence="11 13">Belongs to the EPSP synthase family. MurA subfamily.</text>
</comment>
<dbReference type="GO" id="GO:0009252">
    <property type="term" value="P:peptidoglycan biosynthetic process"/>
    <property type="evidence" value="ECO:0007669"/>
    <property type="project" value="UniProtKB-UniRule"/>
</dbReference>
<comment type="caution">
    <text evidence="13">Lacks conserved residue(s) required for the propagation of feature annotation.</text>
</comment>
<sequence>MTSDAFLVRDSGPLHGEVVTGGAKNSALKLVAAALLAEGRSVIENVPEIDDIAAMADVAVALGAEVSRPEPHTIVLDVPPRLEVVTHPNLVGRLRASIVVLGPLLAREGRARLAMPGGCNLGNRSIDLHLAGLAKLGAEISYGADAIEARVDGRLRGADIELPFASVGATENLLQAAVTARGVTRISNAAREPEISDLAAFLRAMGGDIQGDGTSEIVVRGVDALAPAHHRVIGDRIEAGTFAVGAALTGGDVHITDVDPSHLHLPLEKLSQMGADVFATDRGFRVRGTGGLRALDIVTLPYPGFPTDLQPQFLALLSQAQGTAIVTENVFDGRFSIVSELERLGAEIELQAHHAVVRGPRALSGAIVAATDLRAGAALVLAGLAAEGTTVVQEARHVDRGYADLAARLTALGADVERRVDDRVAVSS</sequence>
<evidence type="ECO:0000256" key="9">
    <source>
        <dbReference type="ARBA" id="ARBA00023316"/>
    </source>
</evidence>
<evidence type="ECO:0000313" key="15">
    <source>
        <dbReference type="EMBL" id="QBI19113.1"/>
    </source>
</evidence>
<dbReference type="NCBIfam" id="TIGR01072">
    <property type="entry name" value="murA"/>
    <property type="match status" value="1"/>
</dbReference>
<evidence type="ECO:0000256" key="1">
    <source>
        <dbReference type="ARBA" id="ARBA00004496"/>
    </source>
</evidence>
<feature type="active site" description="Proton donor" evidence="13">
    <location>
        <position position="119"/>
    </location>
</feature>
<feature type="modified residue" description="2-(S-cysteinyl)pyruvic acid O-phosphothioketal" evidence="13">
    <location>
        <position position="119"/>
    </location>
</feature>
<feature type="binding site" evidence="13">
    <location>
        <position position="308"/>
    </location>
    <ligand>
        <name>UDP-N-acetyl-alpha-D-glucosamine</name>
        <dbReference type="ChEBI" id="CHEBI:57705"/>
    </ligand>
</feature>
<comment type="pathway">
    <text evidence="2 13">Cell wall biogenesis; peptidoglycan biosynthesis.</text>
</comment>
<evidence type="ECO:0000313" key="16">
    <source>
        <dbReference type="Proteomes" id="UP000291469"/>
    </source>
</evidence>
<evidence type="ECO:0000259" key="14">
    <source>
        <dbReference type="Pfam" id="PF00275"/>
    </source>
</evidence>
<keyword evidence="16" id="KW-1185">Reference proteome</keyword>
<evidence type="ECO:0000256" key="7">
    <source>
        <dbReference type="ARBA" id="ARBA00022984"/>
    </source>
</evidence>
<comment type="subcellular location">
    <subcellularLocation>
        <location evidence="1 13">Cytoplasm</location>
    </subcellularLocation>
</comment>
<dbReference type="UniPathway" id="UPA00219"/>
<feature type="binding site" evidence="13">
    <location>
        <position position="330"/>
    </location>
    <ligand>
        <name>UDP-N-acetyl-alpha-D-glucosamine</name>
        <dbReference type="ChEBI" id="CHEBI:57705"/>
    </ligand>
</feature>
<dbReference type="PANTHER" id="PTHR43783">
    <property type="entry name" value="UDP-N-ACETYLGLUCOSAMINE 1-CARBOXYVINYLTRANSFERASE"/>
    <property type="match status" value="1"/>
</dbReference>
<dbReference type="Gene3D" id="3.65.10.10">
    <property type="entry name" value="Enolpyruvate transferase domain"/>
    <property type="match status" value="2"/>
</dbReference>
<dbReference type="InterPro" id="IPR013792">
    <property type="entry name" value="RNA3'P_cycl/enolpyr_Trfase_a/b"/>
</dbReference>
<dbReference type="EC" id="2.5.1.7" evidence="13"/>
<evidence type="ECO:0000256" key="10">
    <source>
        <dbReference type="ARBA" id="ARBA00037534"/>
    </source>
</evidence>
<evidence type="ECO:0000256" key="8">
    <source>
        <dbReference type="ARBA" id="ARBA00023306"/>
    </source>
</evidence>
<dbReference type="KEGG" id="erz:ER308_05875"/>
<dbReference type="InterPro" id="IPR005750">
    <property type="entry name" value="UDP_GlcNAc_COvinyl_MurA"/>
</dbReference>
<comment type="function">
    <text evidence="10 13">Cell wall formation. Adds enolpyruvyl to UDP-N-acetylglucosamine.</text>
</comment>
<feature type="binding site" evidence="13">
    <location>
        <position position="95"/>
    </location>
    <ligand>
        <name>UDP-N-acetyl-alpha-D-glucosamine</name>
        <dbReference type="ChEBI" id="CHEBI:57705"/>
    </ligand>
</feature>
<evidence type="ECO:0000256" key="3">
    <source>
        <dbReference type="ARBA" id="ARBA00022490"/>
    </source>
</evidence>
<keyword evidence="5 13" id="KW-0808">Transferase</keyword>
<evidence type="ECO:0000256" key="11">
    <source>
        <dbReference type="ARBA" id="ARBA00038367"/>
    </source>
</evidence>
<dbReference type="InterPro" id="IPR036968">
    <property type="entry name" value="Enolpyruvate_Tfrase_sf"/>
</dbReference>
<reference evidence="15 16" key="1">
    <citation type="submission" date="2019-01" db="EMBL/GenBank/DDBJ databases">
        <title>Egibacter rhizosphaerae EGI 80759T.</title>
        <authorList>
            <person name="Chen D.-D."/>
            <person name="Tian Y."/>
            <person name="Jiao J.-Y."/>
            <person name="Zhang X.-T."/>
            <person name="Zhang Y.-G."/>
            <person name="Zhang Y."/>
            <person name="Xiao M."/>
            <person name="Shu W.-S."/>
            <person name="Li W.-J."/>
        </authorList>
    </citation>
    <scope>NUCLEOTIDE SEQUENCE [LARGE SCALE GENOMIC DNA]</scope>
    <source>
        <strain evidence="15 16">EGI 80759</strain>
    </source>
</reference>
<evidence type="ECO:0000256" key="2">
    <source>
        <dbReference type="ARBA" id="ARBA00004752"/>
    </source>
</evidence>
<dbReference type="InterPro" id="IPR001986">
    <property type="entry name" value="Enolpyruvate_Tfrase_dom"/>
</dbReference>
<dbReference type="InterPro" id="IPR050068">
    <property type="entry name" value="MurA_subfamily"/>
</dbReference>
<feature type="domain" description="Enolpyruvate transferase" evidence="14">
    <location>
        <begin position="9"/>
        <end position="406"/>
    </location>
</feature>
<keyword evidence="4 13" id="KW-0132">Cell division</keyword>
<dbReference type="GO" id="GO:0019277">
    <property type="term" value="P:UDP-N-acetylgalactosamine biosynthetic process"/>
    <property type="evidence" value="ECO:0007669"/>
    <property type="project" value="InterPro"/>
</dbReference>
<evidence type="ECO:0000256" key="13">
    <source>
        <dbReference type="HAMAP-Rule" id="MF_00111"/>
    </source>
</evidence>
<evidence type="ECO:0000256" key="5">
    <source>
        <dbReference type="ARBA" id="ARBA00022679"/>
    </source>
</evidence>
<keyword evidence="8 13" id="KW-0131">Cell cycle</keyword>
<evidence type="ECO:0000256" key="12">
    <source>
        <dbReference type="ARBA" id="ARBA00047527"/>
    </source>
</evidence>
<gene>
    <name evidence="13 15" type="primary">murA</name>
    <name evidence="15" type="ORF">ER308_05875</name>
</gene>
<comment type="catalytic activity">
    <reaction evidence="12 13">
        <text>phosphoenolpyruvate + UDP-N-acetyl-alpha-D-glucosamine = UDP-N-acetyl-3-O-(1-carboxyvinyl)-alpha-D-glucosamine + phosphate</text>
        <dbReference type="Rhea" id="RHEA:18681"/>
        <dbReference type="ChEBI" id="CHEBI:43474"/>
        <dbReference type="ChEBI" id="CHEBI:57705"/>
        <dbReference type="ChEBI" id="CHEBI:58702"/>
        <dbReference type="ChEBI" id="CHEBI:68483"/>
        <dbReference type="EC" id="2.5.1.7"/>
    </reaction>
</comment>
<evidence type="ECO:0000256" key="6">
    <source>
        <dbReference type="ARBA" id="ARBA00022960"/>
    </source>
</evidence>
<dbReference type="EMBL" id="CP036402">
    <property type="protein sequence ID" value="QBI19113.1"/>
    <property type="molecule type" value="Genomic_DNA"/>
</dbReference>
<keyword evidence="7 13" id="KW-0573">Peptidoglycan synthesis</keyword>
<dbReference type="OrthoDB" id="9803760at2"/>
<proteinExistence type="inferred from homology"/>
<accession>A0A411YCZ6</accession>
<keyword evidence="13" id="KW-0670">Pyruvate</keyword>
<dbReference type="CDD" id="cd01555">
    <property type="entry name" value="UdpNAET"/>
    <property type="match status" value="1"/>
</dbReference>
<dbReference type="AlphaFoldDB" id="A0A411YCZ6"/>
<dbReference type="RefSeq" id="WP_131154110.1">
    <property type="nucleotide sequence ID" value="NZ_CP036402.1"/>
</dbReference>
<name>A0A411YCZ6_9ACTN</name>
<dbReference type="Proteomes" id="UP000291469">
    <property type="component" value="Chromosome"/>
</dbReference>
<dbReference type="NCBIfam" id="NF006873">
    <property type="entry name" value="PRK09369.1"/>
    <property type="match status" value="1"/>
</dbReference>
<dbReference type="GO" id="GO:0051301">
    <property type="term" value="P:cell division"/>
    <property type="evidence" value="ECO:0007669"/>
    <property type="project" value="UniProtKB-KW"/>
</dbReference>
<dbReference type="GO" id="GO:0071555">
    <property type="term" value="P:cell wall organization"/>
    <property type="evidence" value="ECO:0007669"/>
    <property type="project" value="UniProtKB-KW"/>
</dbReference>